<protein>
    <submittedName>
        <fullName evidence="2">Uncharacterized protein</fullName>
    </submittedName>
</protein>
<proteinExistence type="predicted"/>
<organism evidence="2 3">
    <name type="scientific">Petrolisthes cinctipes</name>
    <name type="common">Flat porcelain crab</name>
    <dbReference type="NCBI Taxonomy" id="88211"/>
    <lineage>
        <taxon>Eukaryota</taxon>
        <taxon>Metazoa</taxon>
        <taxon>Ecdysozoa</taxon>
        <taxon>Arthropoda</taxon>
        <taxon>Crustacea</taxon>
        <taxon>Multicrustacea</taxon>
        <taxon>Malacostraca</taxon>
        <taxon>Eumalacostraca</taxon>
        <taxon>Eucarida</taxon>
        <taxon>Decapoda</taxon>
        <taxon>Pleocyemata</taxon>
        <taxon>Anomura</taxon>
        <taxon>Galatheoidea</taxon>
        <taxon>Porcellanidae</taxon>
        <taxon>Petrolisthes</taxon>
    </lineage>
</organism>
<dbReference type="Proteomes" id="UP001286313">
    <property type="component" value="Unassembled WGS sequence"/>
</dbReference>
<accession>A0AAE1GND8</accession>
<evidence type="ECO:0000313" key="2">
    <source>
        <dbReference type="EMBL" id="KAK3895737.1"/>
    </source>
</evidence>
<dbReference type="EMBL" id="JAWQEG010000033">
    <property type="protein sequence ID" value="KAK3895737.1"/>
    <property type="molecule type" value="Genomic_DNA"/>
</dbReference>
<feature type="compositionally biased region" description="Acidic residues" evidence="1">
    <location>
        <begin position="86"/>
        <end position="100"/>
    </location>
</feature>
<feature type="region of interest" description="Disordered" evidence="1">
    <location>
        <begin position="84"/>
        <end position="142"/>
    </location>
</feature>
<sequence length="142" mass="15769">MAVRPSKNGKVKKELGSNQLLCLLNQSCWLTALCFFRLVGASPPPKPTKRKLDTSSNIRMALYVYISSDEDDLDGDDFVVTRELEDIPSSEGDLDDLDDPDPVREEPPVRGRCNWNPSGDKEGTQTPPTSRGDSQAYLLQVK</sequence>
<evidence type="ECO:0000313" key="3">
    <source>
        <dbReference type="Proteomes" id="UP001286313"/>
    </source>
</evidence>
<comment type="caution">
    <text evidence="2">The sequence shown here is derived from an EMBL/GenBank/DDBJ whole genome shotgun (WGS) entry which is preliminary data.</text>
</comment>
<keyword evidence="3" id="KW-1185">Reference proteome</keyword>
<reference evidence="2" key="1">
    <citation type="submission" date="2023-10" db="EMBL/GenBank/DDBJ databases">
        <title>Genome assemblies of two species of porcelain crab, Petrolisthes cinctipes and Petrolisthes manimaculis (Anomura: Porcellanidae).</title>
        <authorList>
            <person name="Angst P."/>
        </authorList>
    </citation>
    <scope>NUCLEOTIDE SEQUENCE</scope>
    <source>
        <strain evidence="2">PB745_01</strain>
        <tissue evidence="2">Gill</tissue>
    </source>
</reference>
<name>A0AAE1GND8_PETCI</name>
<dbReference type="AlphaFoldDB" id="A0AAE1GND8"/>
<feature type="compositionally biased region" description="Polar residues" evidence="1">
    <location>
        <begin position="124"/>
        <end position="133"/>
    </location>
</feature>
<evidence type="ECO:0000256" key="1">
    <source>
        <dbReference type="SAM" id="MobiDB-lite"/>
    </source>
</evidence>
<gene>
    <name evidence="2" type="ORF">Pcinc_000660</name>
</gene>